<keyword evidence="1" id="KW-1133">Transmembrane helix</keyword>
<protein>
    <submittedName>
        <fullName evidence="2">Uncharacterized protein</fullName>
    </submittedName>
</protein>
<reference evidence="2" key="1">
    <citation type="journal article" date="2020" name="Nature">
        <title>Giant virus diversity and host interactions through global metagenomics.</title>
        <authorList>
            <person name="Schulz F."/>
            <person name="Roux S."/>
            <person name="Paez-Espino D."/>
            <person name="Jungbluth S."/>
            <person name="Walsh D.A."/>
            <person name="Denef V.J."/>
            <person name="McMahon K.D."/>
            <person name="Konstantinidis K.T."/>
            <person name="Eloe-Fadrosh E.A."/>
            <person name="Kyrpides N.C."/>
            <person name="Woyke T."/>
        </authorList>
    </citation>
    <scope>NUCLEOTIDE SEQUENCE</scope>
    <source>
        <strain evidence="2">GVMAG-M-3300023174-57</strain>
    </source>
</reference>
<proteinExistence type="predicted"/>
<sequence>MSYRVVELATILFLGWILVWLTLPFEQHYDESLRVYAREPLFRILLGVLLVSASAFSLPVALLLFVIIFFWMTDVHLISNIQFK</sequence>
<name>A0A6C0DSA3_9ZZZZ</name>
<feature type="transmembrane region" description="Helical" evidence="1">
    <location>
        <begin position="6"/>
        <end position="23"/>
    </location>
</feature>
<dbReference type="AlphaFoldDB" id="A0A6C0DSA3"/>
<evidence type="ECO:0000313" key="2">
    <source>
        <dbReference type="EMBL" id="QHT19401.1"/>
    </source>
</evidence>
<keyword evidence="1" id="KW-0472">Membrane</keyword>
<accession>A0A6C0DSA3</accession>
<keyword evidence="1" id="KW-0812">Transmembrane</keyword>
<dbReference type="EMBL" id="MN739665">
    <property type="protein sequence ID" value="QHT19401.1"/>
    <property type="molecule type" value="Genomic_DNA"/>
</dbReference>
<evidence type="ECO:0000256" key="1">
    <source>
        <dbReference type="SAM" id="Phobius"/>
    </source>
</evidence>
<feature type="transmembrane region" description="Helical" evidence="1">
    <location>
        <begin position="44"/>
        <end position="72"/>
    </location>
</feature>
<organism evidence="2">
    <name type="scientific">viral metagenome</name>
    <dbReference type="NCBI Taxonomy" id="1070528"/>
    <lineage>
        <taxon>unclassified sequences</taxon>
        <taxon>metagenomes</taxon>
        <taxon>organismal metagenomes</taxon>
    </lineage>
</organism>